<proteinExistence type="inferred from homology"/>
<protein>
    <submittedName>
        <fullName evidence="9">Putative Co/Zn/Cd efflux system membrane fusion protein</fullName>
    </submittedName>
</protein>
<sequence>MQLRILFFLLFSAVVAGCSAEADSTAAAPQSAQPVDVAQVLYTRFSPEYTFTTRLESPQQIELRPRVSGVIESIEFTEGSVVQEGDVLFRIDPRPFDAEVRRLEAELSRARSALHQAQSEAQRARRLQGRNAMSEEQAESRISLAHQRQAELASVGAALEAARLNLEFTEVRAPITATASNAFITAGNNVQAGQSVLTRLVATDRLYAYFDVDERTWNSAFSQVDTSGQTQARLQLVGNSTESYSGHVDFIDNQINNQTGTLRVRAAFDSTSPNLRPGAFARITLTASDAQPRIMVPDRAVGSDLKNRFVLIINAENVLEYRKVELGDRAGALRVIESGLNPRDRIAVNGPARVGPGMPVTPRDVQIESQGLTLLQTGEALEPSA</sequence>
<dbReference type="Gene3D" id="2.40.420.20">
    <property type="match status" value="1"/>
</dbReference>
<evidence type="ECO:0000256" key="2">
    <source>
        <dbReference type="ARBA" id="ARBA00009477"/>
    </source>
</evidence>
<dbReference type="STRING" id="1232683.ADIMK_2096"/>
<evidence type="ECO:0000313" key="10">
    <source>
        <dbReference type="Proteomes" id="UP000028252"/>
    </source>
</evidence>
<keyword evidence="3" id="KW-0175">Coiled coil</keyword>
<dbReference type="RefSeq" id="WP_036187478.1">
    <property type="nucleotide sequence ID" value="NZ_JMQN01000029.1"/>
</dbReference>
<dbReference type="InterPro" id="IPR058792">
    <property type="entry name" value="Beta-barrel_RND_2"/>
</dbReference>
<evidence type="ECO:0000256" key="1">
    <source>
        <dbReference type="ARBA" id="ARBA00004519"/>
    </source>
</evidence>
<dbReference type="Gene3D" id="1.10.287.470">
    <property type="entry name" value="Helix hairpin bin"/>
    <property type="match status" value="1"/>
</dbReference>
<dbReference type="Pfam" id="PF25954">
    <property type="entry name" value="Beta-barrel_RND_2"/>
    <property type="match status" value="1"/>
</dbReference>
<dbReference type="EMBL" id="JMQN01000029">
    <property type="protein sequence ID" value="KEA63794.1"/>
    <property type="molecule type" value="Genomic_DNA"/>
</dbReference>
<evidence type="ECO:0000259" key="8">
    <source>
        <dbReference type="Pfam" id="PF25967"/>
    </source>
</evidence>
<evidence type="ECO:0000259" key="6">
    <source>
        <dbReference type="Pfam" id="PF25917"/>
    </source>
</evidence>
<feature type="domain" description="Multidrug resistance protein MdtA-like alpha-helical hairpin" evidence="5">
    <location>
        <begin position="102"/>
        <end position="169"/>
    </location>
</feature>
<dbReference type="SUPFAM" id="SSF111369">
    <property type="entry name" value="HlyD-like secretion proteins"/>
    <property type="match status" value="1"/>
</dbReference>
<dbReference type="InterPro" id="IPR058625">
    <property type="entry name" value="MdtA-like_BSH"/>
</dbReference>
<evidence type="ECO:0000256" key="3">
    <source>
        <dbReference type="SAM" id="Coils"/>
    </source>
</evidence>
<feature type="domain" description="Multidrug resistance protein MdtA-like barrel-sandwich hybrid" evidence="6">
    <location>
        <begin position="60"/>
        <end position="195"/>
    </location>
</feature>
<keyword evidence="4" id="KW-0732">Signal</keyword>
<dbReference type="GO" id="GO:0005886">
    <property type="term" value="C:plasma membrane"/>
    <property type="evidence" value="ECO:0007669"/>
    <property type="project" value="TreeGrafter"/>
</dbReference>
<feature type="domain" description="CusB-like beta-barrel" evidence="7">
    <location>
        <begin position="229"/>
        <end position="288"/>
    </location>
</feature>
<dbReference type="InterPro" id="IPR058627">
    <property type="entry name" value="MdtA-like_C"/>
</dbReference>
<evidence type="ECO:0000259" key="5">
    <source>
        <dbReference type="Pfam" id="PF25876"/>
    </source>
</evidence>
<organism evidence="9 10">
    <name type="scientific">Marinobacterium lacunae</name>
    <dbReference type="NCBI Taxonomy" id="1232683"/>
    <lineage>
        <taxon>Bacteria</taxon>
        <taxon>Pseudomonadati</taxon>
        <taxon>Pseudomonadota</taxon>
        <taxon>Gammaproteobacteria</taxon>
        <taxon>Oceanospirillales</taxon>
        <taxon>Oceanospirillaceae</taxon>
        <taxon>Marinobacterium</taxon>
    </lineage>
</organism>
<gene>
    <name evidence="9" type="ORF">ADIMK_2096</name>
</gene>
<dbReference type="eggNOG" id="COG0845">
    <property type="taxonomic scope" value="Bacteria"/>
</dbReference>
<dbReference type="InterPro" id="IPR006143">
    <property type="entry name" value="RND_pump_MFP"/>
</dbReference>
<dbReference type="Gene3D" id="2.40.30.170">
    <property type="match status" value="1"/>
</dbReference>
<comment type="caution">
    <text evidence="9">The sequence shown here is derived from an EMBL/GenBank/DDBJ whole genome shotgun (WGS) entry which is preliminary data.</text>
</comment>
<reference evidence="9 10" key="1">
    <citation type="submission" date="2014-04" db="EMBL/GenBank/DDBJ databases">
        <title>Marinobacterium kochiensis sp. nov., isolated from sediment sample collected from Kochi backwaters in Kerala, India.</title>
        <authorList>
            <person name="Singh A."/>
            <person name="Pinnaka A.K."/>
        </authorList>
    </citation>
    <scope>NUCLEOTIDE SEQUENCE [LARGE SCALE GENOMIC DNA]</scope>
    <source>
        <strain evidence="9 10">AK27</strain>
    </source>
</reference>
<evidence type="ECO:0000313" key="9">
    <source>
        <dbReference type="EMBL" id="KEA63794.1"/>
    </source>
</evidence>
<name>A0A081FZ39_9GAMM</name>
<dbReference type="Gene3D" id="2.40.50.100">
    <property type="match status" value="1"/>
</dbReference>
<dbReference type="GO" id="GO:0046677">
    <property type="term" value="P:response to antibiotic"/>
    <property type="evidence" value="ECO:0007669"/>
    <property type="project" value="TreeGrafter"/>
</dbReference>
<feature type="domain" description="Multidrug resistance protein MdtA-like C-terminal permuted SH3" evidence="8">
    <location>
        <begin position="294"/>
        <end position="350"/>
    </location>
</feature>
<dbReference type="Pfam" id="PF25967">
    <property type="entry name" value="RND-MFP_C"/>
    <property type="match status" value="1"/>
</dbReference>
<feature type="coiled-coil region" evidence="3">
    <location>
        <begin position="100"/>
        <end position="127"/>
    </location>
</feature>
<dbReference type="PROSITE" id="PS51257">
    <property type="entry name" value="PROKAR_LIPOPROTEIN"/>
    <property type="match status" value="1"/>
</dbReference>
<dbReference type="PANTHER" id="PTHR30158:SF26">
    <property type="entry name" value="RESISTANCE-NODULATION-CELL DIVISION (RND) MULTIDRUG EFFLUX MEMBRANE FUSION PROTEIN MEXE"/>
    <property type="match status" value="1"/>
</dbReference>
<dbReference type="NCBIfam" id="TIGR01730">
    <property type="entry name" value="RND_mfp"/>
    <property type="match status" value="1"/>
</dbReference>
<dbReference type="OrthoDB" id="9800613at2"/>
<dbReference type="Pfam" id="PF25917">
    <property type="entry name" value="BSH_RND"/>
    <property type="match status" value="1"/>
</dbReference>
<dbReference type="GO" id="GO:0030313">
    <property type="term" value="C:cell envelope"/>
    <property type="evidence" value="ECO:0007669"/>
    <property type="project" value="UniProtKB-SubCell"/>
</dbReference>
<dbReference type="GO" id="GO:0022857">
    <property type="term" value="F:transmembrane transporter activity"/>
    <property type="evidence" value="ECO:0007669"/>
    <property type="project" value="InterPro"/>
</dbReference>
<keyword evidence="10" id="KW-1185">Reference proteome</keyword>
<dbReference type="Pfam" id="PF25876">
    <property type="entry name" value="HH_MFP_RND"/>
    <property type="match status" value="1"/>
</dbReference>
<comment type="similarity">
    <text evidence="2">Belongs to the membrane fusion protein (MFP) (TC 8.A.1) family.</text>
</comment>
<dbReference type="InterPro" id="IPR058624">
    <property type="entry name" value="MdtA-like_HH"/>
</dbReference>
<feature type="chain" id="PRO_5001757510" evidence="4">
    <location>
        <begin position="17"/>
        <end position="385"/>
    </location>
</feature>
<accession>A0A081FZ39</accession>
<dbReference type="Proteomes" id="UP000028252">
    <property type="component" value="Unassembled WGS sequence"/>
</dbReference>
<dbReference type="PATRIC" id="fig|1232683.4.peg.2055"/>
<feature type="signal peptide" evidence="4">
    <location>
        <begin position="1"/>
        <end position="16"/>
    </location>
</feature>
<evidence type="ECO:0000259" key="7">
    <source>
        <dbReference type="Pfam" id="PF25954"/>
    </source>
</evidence>
<dbReference type="AlphaFoldDB" id="A0A081FZ39"/>
<dbReference type="PANTHER" id="PTHR30158">
    <property type="entry name" value="ACRA/E-RELATED COMPONENT OF DRUG EFFLUX TRANSPORTER"/>
    <property type="match status" value="1"/>
</dbReference>
<evidence type="ECO:0000256" key="4">
    <source>
        <dbReference type="SAM" id="SignalP"/>
    </source>
</evidence>
<comment type="subcellular location">
    <subcellularLocation>
        <location evidence="1">Cell inner membrane</location>
        <topology evidence="1">Lipid-anchor</topology>
    </subcellularLocation>
</comment>